<evidence type="ECO:0000256" key="2">
    <source>
        <dbReference type="ARBA" id="ARBA00022475"/>
    </source>
</evidence>
<keyword evidence="6 9" id="KW-0472">Membrane</keyword>
<dbReference type="GO" id="GO:0044038">
    <property type="term" value="P:cell wall macromolecule biosynthetic process"/>
    <property type="evidence" value="ECO:0007669"/>
    <property type="project" value="TreeGrafter"/>
</dbReference>
<feature type="transmembrane region" description="Helical" evidence="9">
    <location>
        <begin position="98"/>
        <end position="115"/>
    </location>
</feature>
<protein>
    <submittedName>
        <fullName evidence="10">UDP-GlcNAc:undecaprenyl-phosphate GlcNAc-1-phosphate transferase</fullName>
    </submittedName>
</protein>
<comment type="caution">
    <text evidence="10">The sequence shown here is derived from an EMBL/GenBank/DDBJ whole genome shotgun (WGS) entry which is preliminary data.</text>
</comment>
<keyword evidence="3 10" id="KW-0808">Transferase</keyword>
<organism evidence="10 11">
    <name type="scientific">Victivallis vadensis</name>
    <dbReference type="NCBI Taxonomy" id="172901"/>
    <lineage>
        <taxon>Bacteria</taxon>
        <taxon>Pseudomonadati</taxon>
        <taxon>Lentisphaerota</taxon>
        <taxon>Lentisphaeria</taxon>
        <taxon>Victivallales</taxon>
        <taxon>Victivallaceae</taxon>
        <taxon>Victivallis</taxon>
    </lineage>
</organism>
<dbReference type="PANTHER" id="PTHR22926">
    <property type="entry name" value="PHOSPHO-N-ACETYLMURAMOYL-PENTAPEPTIDE-TRANSFERASE"/>
    <property type="match status" value="1"/>
</dbReference>
<feature type="transmembrane region" description="Helical" evidence="9">
    <location>
        <begin position="6"/>
        <end position="30"/>
    </location>
</feature>
<evidence type="ECO:0000313" key="10">
    <source>
        <dbReference type="EMBL" id="PVY37878.1"/>
    </source>
</evidence>
<dbReference type="RefSeq" id="WP_165833129.1">
    <property type="nucleotide sequence ID" value="NZ_CABMMC010000100.1"/>
</dbReference>
<dbReference type="GO" id="GO:0016780">
    <property type="term" value="F:phosphotransferase activity, for other substituted phosphate groups"/>
    <property type="evidence" value="ECO:0007669"/>
    <property type="project" value="InterPro"/>
</dbReference>
<feature type="binding site" evidence="7">
    <location>
        <position position="171"/>
    </location>
    <ligand>
        <name>Mg(2+)</name>
        <dbReference type="ChEBI" id="CHEBI:18420"/>
    </ligand>
</feature>
<feature type="binding site" evidence="7">
    <location>
        <position position="231"/>
    </location>
    <ligand>
        <name>Mg(2+)</name>
        <dbReference type="ChEBI" id="CHEBI:18420"/>
    </ligand>
</feature>
<feature type="transmembrane region" description="Helical" evidence="9">
    <location>
        <begin position="179"/>
        <end position="197"/>
    </location>
</feature>
<evidence type="ECO:0000256" key="8">
    <source>
        <dbReference type="SAM" id="MobiDB-lite"/>
    </source>
</evidence>
<feature type="transmembrane region" description="Helical" evidence="9">
    <location>
        <begin position="259"/>
        <end position="282"/>
    </location>
</feature>
<feature type="transmembrane region" description="Helical" evidence="9">
    <location>
        <begin position="51"/>
        <end position="78"/>
    </location>
</feature>
<dbReference type="GO" id="GO:0009103">
    <property type="term" value="P:lipopolysaccharide biosynthetic process"/>
    <property type="evidence" value="ECO:0007669"/>
    <property type="project" value="TreeGrafter"/>
</dbReference>
<feature type="transmembrane region" description="Helical" evidence="9">
    <location>
        <begin position="153"/>
        <end position="172"/>
    </location>
</feature>
<sequence length="383" mass="42370">MSMWNQIYLFAFLGGVILTLVDTPLFQWLAEKTDFMDRPQANHKGHRKATPLLGGAAMFTAWILCLTAGVTAATSGWVPYFSEVLSEHLAGMQAVSRPLLFIALGAFLSVMLGLIDDKWALTAAQKFGGQFVIALIAVWLGGVRINVFIDNNWITGALTVFWIMLLMNSINFFDNMDGLAVGTVTIAMGFFTILAALNHQFFIAALAALTCGVGAGFWFYNFNPATIFMGDSGSHFLGYMAAVISAGITYFGIDFSHSRFPILLPLFILALPLFDTAMVVLIRTRNRKPFWIGDHNHISHRFVRMGLSRKQAVMLVHLMALCIGLGILPVFWGDFRTAAILVAQAFLLLLIITILQFTLSDRQDTREQPLPPPETPGGKERRK</sequence>
<dbReference type="AlphaFoldDB" id="A0A2U1ANC1"/>
<evidence type="ECO:0000256" key="4">
    <source>
        <dbReference type="ARBA" id="ARBA00022692"/>
    </source>
</evidence>
<dbReference type="GO" id="GO:0071555">
    <property type="term" value="P:cell wall organization"/>
    <property type="evidence" value="ECO:0007669"/>
    <property type="project" value="TreeGrafter"/>
</dbReference>
<accession>A0A2U1ANC1</accession>
<feature type="transmembrane region" description="Helical" evidence="9">
    <location>
        <begin position="234"/>
        <end position="253"/>
    </location>
</feature>
<evidence type="ECO:0000256" key="9">
    <source>
        <dbReference type="SAM" id="Phobius"/>
    </source>
</evidence>
<name>A0A2U1ANC1_9BACT</name>
<dbReference type="GO" id="GO:0046872">
    <property type="term" value="F:metal ion binding"/>
    <property type="evidence" value="ECO:0007669"/>
    <property type="project" value="UniProtKB-KW"/>
</dbReference>
<comment type="subcellular location">
    <subcellularLocation>
        <location evidence="1">Cell membrane</location>
        <topology evidence="1">Multi-pass membrane protein</topology>
    </subcellularLocation>
</comment>
<dbReference type="CDD" id="cd06853">
    <property type="entry name" value="GT_WecA_like"/>
    <property type="match status" value="1"/>
</dbReference>
<dbReference type="InterPro" id="IPR000715">
    <property type="entry name" value="Glycosyl_transferase_4"/>
</dbReference>
<keyword evidence="5 9" id="KW-1133">Transmembrane helix</keyword>
<keyword evidence="7" id="KW-0460">Magnesium</keyword>
<dbReference type="PANTHER" id="PTHR22926:SF3">
    <property type="entry name" value="UNDECAPRENYL-PHOSPHATE ALPHA-N-ACETYLGLUCOSAMINYL 1-PHOSPHATE TRANSFERASE"/>
    <property type="match status" value="1"/>
</dbReference>
<keyword evidence="7" id="KW-0479">Metal-binding</keyword>
<feature type="transmembrane region" description="Helical" evidence="9">
    <location>
        <begin position="312"/>
        <end position="332"/>
    </location>
</feature>
<evidence type="ECO:0000256" key="3">
    <source>
        <dbReference type="ARBA" id="ARBA00022679"/>
    </source>
</evidence>
<feature type="transmembrane region" description="Helical" evidence="9">
    <location>
        <begin position="338"/>
        <end position="359"/>
    </location>
</feature>
<proteinExistence type="predicted"/>
<feature type="region of interest" description="Disordered" evidence="8">
    <location>
        <begin position="364"/>
        <end position="383"/>
    </location>
</feature>
<evidence type="ECO:0000256" key="6">
    <source>
        <dbReference type="ARBA" id="ARBA00023136"/>
    </source>
</evidence>
<keyword evidence="4 9" id="KW-0812">Transmembrane</keyword>
<keyword evidence="11" id="KW-1185">Reference proteome</keyword>
<gene>
    <name evidence="10" type="ORF">C8D82_13037</name>
</gene>
<reference evidence="10 11" key="1">
    <citation type="submission" date="2018-04" db="EMBL/GenBank/DDBJ databases">
        <title>Genomic Encyclopedia of Type Strains, Phase IV (KMG-IV): sequencing the most valuable type-strain genomes for metagenomic binning, comparative biology and taxonomic classification.</title>
        <authorList>
            <person name="Goeker M."/>
        </authorList>
    </citation>
    <scope>NUCLEOTIDE SEQUENCE [LARGE SCALE GENOMIC DNA]</scope>
    <source>
        <strain evidence="10 11">DSM 14823</strain>
    </source>
</reference>
<dbReference type="GO" id="GO:0005886">
    <property type="term" value="C:plasma membrane"/>
    <property type="evidence" value="ECO:0007669"/>
    <property type="project" value="UniProtKB-SubCell"/>
</dbReference>
<feature type="transmembrane region" description="Helical" evidence="9">
    <location>
        <begin position="203"/>
        <end position="222"/>
    </location>
</feature>
<dbReference type="Proteomes" id="UP000245959">
    <property type="component" value="Unassembled WGS sequence"/>
</dbReference>
<dbReference type="Pfam" id="PF00953">
    <property type="entry name" value="Glycos_transf_4"/>
    <property type="match status" value="1"/>
</dbReference>
<feature type="transmembrane region" description="Helical" evidence="9">
    <location>
        <begin position="127"/>
        <end position="147"/>
    </location>
</feature>
<evidence type="ECO:0000256" key="7">
    <source>
        <dbReference type="PIRSR" id="PIRSR600715-1"/>
    </source>
</evidence>
<evidence type="ECO:0000256" key="1">
    <source>
        <dbReference type="ARBA" id="ARBA00004651"/>
    </source>
</evidence>
<comment type="cofactor">
    <cofactor evidence="7">
        <name>Mg(2+)</name>
        <dbReference type="ChEBI" id="CHEBI:18420"/>
    </cofactor>
</comment>
<dbReference type="EMBL" id="QEKH01000030">
    <property type="protein sequence ID" value="PVY37878.1"/>
    <property type="molecule type" value="Genomic_DNA"/>
</dbReference>
<evidence type="ECO:0000313" key="11">
    <source>
        <dbReference type="Proteomes" id="UP000245959"/>
    </source>
</evidence>
<keyword evidence="2" id="KW-1003">Cell membrane</keyword>
<evidence type="ECO:0000256" key="5">
    <source>
        <dbReference type="ARBA" id="ARBA00022989"/>
    </source>
</evidence>